<dbReference type="SMART" id="SM00344">
    <property type="entry name" value="HTH_ASNC"/>
    <property type="match status" value="1"/>
</dbReference>
<keyword evidence="6" id="KW-1185">Reference proteome</keyword>
<sequence length="165" mass="18666">MEEHELEILRLVEENGRLDIATIAKMVDRTEEEVQTVLNKLEKDNIILSYAAVVDWSKVNEREGVTAMIDVKVTPQRGVGFDEVAERIYRFPEVEALYLVSGAYDLLVVIDGDTMSEIARFVSEKLSALDSVISTTTHFRLKTYKHDGIMFGDGEDDDKRIVVSP</sequence>
<dbReference type="GO" id="GO:0043565">
    <property type="term" value="F:sequence-specific DNA binding"/>
    <property type="evidence" value="ECO:0007669"/>
    <property type="project" value="InterPro"/>
</dbReference>
<dbReference type="Pfam" id="PF01037">
    <property type="entry name" value="AsnC_trans_reg"/>
    <property type="match status" value="1"/>
</dbReference>
<accession>A0A3R9PAQ6</accession>
<dbReference type="EMBL" id="RBVX01000004">
    <property type="protein sequence ID" value="RSL34157.1"/>
    <property type="molecule type" value="Genomic_DNA"/>
</dbReference>
<reference evidence="5 6" key="1">
    <citation type="submission" date="2018-10" db="EMBL/GenBank/DDBJ databases">
        <title>Draft genome sequence of Bacillus salarius IM0101, isolated from a hypersaline soil in Inner Mongolia, China.</title>
        <authorList>
            <person name="Yamprayoonswat W."/>
            <person name="Boonvisut S."/>
            <person name="Jumpathong W."/>
            <person name="Sittihan S."/>
            <person name="Ruangsuj P."/>
            <person name="Wanthongcharoen S."/>
            <person name="Thongpramul N."/>
            <person name="Pimmason S."/>
            <person name="Yu B."/>
            <person name="Yasawong M."/>
        </authorList>
    </citation>
    <scope>NUCLEOTIDE SEQUENCE [LARGE SCALE GENOMIC DNA]</scope>
    <source>
        <strain evidence="5 6">IM0101</strain>
    </source>
</reference>
<dbReference type="RefSeq" id="WP_125554982.1">
    <property type="nucleotide sequence ID" value="NZ_RBVX01000004.1"/>
</dbReference>
<gene>
    <name evidence="5" type="ORF">D7Z54_06215</name>
</gene>
<dbReference type="Proteomes" id="UP000275076">
    <property type="component" value="Unassembled WGS sequence"/>
</dbReference>
<dbReference type="Pfam" id="PF13412">
    <property type="entry name" value="HTH_24"/>
    <property type="match status" value="1"/>
</dbReference>
<evidence type="ECO:0000256" key="3">
    <source>
        <dbReference type="ARBA" id="ARBA00023163"/>
    </source>
</evidence>
<dbReference type="AlphaFoldDB" id="A0A3R9PAQ6"/>
<proteinExistence type="predicted"/>
<dbReference type="InterPro" id="IPR000485">
    <property type="entry name" value="AsnC-type_HTH_dom"/>
</dbReference>
<keyword evidence="2" id="KW-0238">DNA-binding</keyword>
<organism evidence="5 6">
    <name type="scientific">Salibacterium salarium</name>
    <dbReference type="NCBI Taxonomy" id="284579"/>
    <lineage>
        <taxon>Bacteria</taxon>
        <taxon>Bacillati</taxon>
        <taxon>Bacillota</taxon>
        <taxon>Bacilli</taxon>
        <taxon>Bacillales</taxon>
        <taxon>Bacillaceae</taxon>
    </lineage>
</organism>
<dbReference type="SUPFAM" id="SSF46785">
    <property type="entry name" value="Winged helix' DNA-binding domain"/>
    <property type="match status" value="1"/>
</dbReference>
<dbReference type="InterPro" id="IPR050684">
    <property type="entry name" value="HTH-Siroheme_Decarb"/>
</dbReference>
<protein>
    <submittedName>
        <fullName evidence="5">Lrp/AsnC family transcriptional regulator</fullName>
    </submittedName>
</protein>
<dbReference type="InterPro" id="IPR001005">
    <property type="entry name" value="SANT/Myb"/>
</dbReference>
<dbReference type="Gene3D" id="1.10.10.10">
    <property type="entry name" value="Winged helix-like DNA-binding domain superfamily/Winged helix DNA-binding domain"/>
    <property type="match status" value="1"/>
</dbReference>
<evidence type="ECO:0000313" key="6">
    <source>
        <dbReference type="Proteomes" id="UP000275076"/>
    </source>
</evidence>
<dbReference type="PANTHER" id="PTHR43413:SF7">
    <property type="entry name" value="HTH-TYPE TRANSCRIPTIONAL REGULATOR PTR2"/>
    <property type="match status" value="1"/>
</dbReference>
<evidence type="ECO:0000313" key="5">
    <source>
        <dbReference type="EMBL" id="RSL34157.1"/>
    </source>
</evidence>
<dbReference type="PANTHER" id="PTHR43413">
    <property type="entry name" value="TRANSCRIPTIONAL REGULATOR, ASNC FAMILY"/>
    <property type="match status" value="1"/>
</dbReference>
<evidence type="ECO:0000256" key="2">
    <source>
        <dbReference type="ARBA" id="ARBA00023125"/>
    </source>
</evidence>
<dbReference type="PROSITE" id="PS50956">
    <property type="entry name" value="HTH_ASNC_2"/>
    <property type="match status" value="1"/>
</dbReference>
<keyword evidence="3" id="KW-0804">Transcription</keyword>
<name>A0A3R9PAQ6_9BACI</name>
<keyword evidence="1" id="KW-0805">Transcription regulation</keyword>
<dbReference type="SUPFAM" id="SSF54909">
    <property type="entry name" value="Dimeric alpha+beta barrel"/>
    <property type="match status" value="1"/>
</dbReference>
<comment type="caution">
    <text evidence="5">The sequence shown here is derived from an EMBL/GenBank/DDBJ whole genome shotgun (WGS) entry which is preliminary data.</text>
</comment>
<dbReference type="InterPro" id="IPR019888">
    <property type="entry name" value="Tscrpt_reg_AsnC-like"/>
</dbReference>
<evidence type="ECO:0000259" key="4">
    <source>
        <dbReference type="PROSITE" id="PS50956"/>
    </source>
</evidence>
<feature type="domain" description="HTH asnC-type" evidence="4">
    <location>
        <begin position="1"/>
        <end position="66"/>
    </location>
</feature>
<dbReference type="CDD" id="cd00167">
    <property type="entry name" value="SANT"/>
    <property type="match status" value="1"/>
</dbReference>
<evidence type="ECO:0000256" key="1">
    <source>
        <dbReference type="ARBA" id="ARBA00023015"/>
    </source>
</evidence>
<dbReference type="OrthoDB" id="66249at2"/>
<dbReference type="InterPro" id="IPR011008">
    <property type="entry name" value="Dimeric_a/b-barrel"/>
</dbReference>
<dbReference type="Gene3D" id="3.30.70.920">
    <property type="match status" value="1"/>
</dbReference>
<dbReference type="InterPro" id="IPR036390">
    <property type="entry name" value="WH_DNA-bd_sf"/>
</dbReference>
<dbReference type="InterPro" id="IPR019887">
    <property type="entry name" value="Tscrpt_reg_AsnC/Lrp_C"/>
</dbReference>
<dbReference type="InterPro" id="IPR036388">
    <property type="entry name" value="WH-like_DNA-bd_sf"/>
</dbReference>